<comment type="subcellular location">
    <subcellularLocation>
        <location evidence="1 12">Golgi apparatus</location>
        <location evidence="1 12">Golgi stack membrane</location>
        <topology evidence="1 12">Single-pass type II membrane protein</topology>
    </subcellularLocation>
</comment>
<evidence type="ECO:0000256" key="13">
    <source>
        <dbReference type="SAM" id="MobiDB-lite"/>
    </source>
</evidence>
<evidence type="ECO:0000256" key="9">
    <source>
        <dbReference type="ARBA" id="ARBA00023034"/>
    </source>
</evidence>
<dbReference type="AlphaFoldDB" id="A0A2P2HYD0"/>
<feature type="compositionally biased region" description="Basic and acidic residues" evidence="13">
    <location>
        <begin position="445"/>
        <end position="454"/>
    </location>
</feature>
<evidence type="ECO:0000256" key="5">
    <source>
        <dbReference type="ARBA" id="ARBA00022679"/>
    </source>
</evidence>
<keyword evidence="11" id="KW-0325">Glycoprotein</keyword>
<evidence type="ECO:0000313" key="16">
    <source>
        <dbReference type="EMBL" id="LAB66789.1"/>
    </source>
</evidence>
<evidence type="ECO:0000256" key="11">
    <source>
        <dbReference type="ARBA" id="ARBA00023180"/>
    </source>
</evidence>
<organism evidence="16">
    <name type="scientific">Hirondellea gigas</name>
    <dbReference type="NCBI Taxonomy" id="1518452"/>
    <lineage>
        <taxon>Eukaryota</taxon>
        <taxon>Metazoa</taxon>
        <taxon>Ecdysozoa</taxon>
        <taxon>Arthropoda</taxon>
        <taxon>Crustacea</taxon>
        <taxon>Multicrustacea</taxon>
        <taxon>Malacostraca</taxon>
        <taxon>Eumalacostraca</taxon>
        <taxon>Peracarida</taxon>
        <taxon>Amphipoda</taxon>
        <taxon>Amphilochidea</taxon>
        <taxon>Lysianassida</taxon>
        <taxon>Lysianassidira</taxon>
        <taxon>Lysianassoidea</taxon>
        <taxon>Lysianassidae</taxon>
        <taxon>Hirondellea</taxon>
    </lineage>
</organism>
<evidence type="ECO:0000256" key="1">
    <source>
        <dbReference type="ARBA" id="ARBA00004447"/>
    </source>
</evidence>
<reference evidence="16" key="1">
    <citation type="journal article" date="2018" name="Biosci. Biotechnol. Biochem.">
        <title>Polysaccharide hydrolase of the hadal zone amphipods Hirondellea gigas.</title>
        <authorList>
            <person name="Kobayashi H."/>
            <person name="Nagahama T."/>
            <person name="Arai W."/>
            <person name="Sasagawa Y."/>
            <person name="Umeda M."/>
            <person name="Hayashi T."/>
            <person name="Nikaido I."/>
            <person name="Watanabe H."/>
            <person name="Oguri K."/>
            <person name="Kitazato H."/>
            <person name="Fujioka K."/>
            <person name="Kido Y."/>
            <person name="Takami H."/>
        </authorList>
    </citation>
    <scope>NUCLEOTIDE SEQUENCE</scope>
    <source>
        <tissue evidence="16">Whole body</tissue>
    </source>
</reference>
<dbReference type="GO" id="GO:0008417">
    <property type="term" value="F:fucosyltransferase activity"/>
    <property type="evidence" value="ECO:0007669"/>
    <property type="project" value="InterPro"/>
</dbReference>
<feature type="compositionally biased region" description="Basic and acidic residues" evidence="13">
    <location>
        <begin position="412"/>
        <end position="430"/>
    </location>
</feature>
<feature type="transmembrane region" description="Helical" evidence="12">
    <location>
        <begin position="6"/>
        <end position="23"/>
    </location>
</feature>
<keyword evidence="9 12" id="KW-0333">Golgi apparatus</keyword>
<keyword evidence="8 12" id="KW-1133">Transmembrane helix</keyword>
<evidence type="ECO:0000259" key="15">
    <source>
        <dbReference type="Pfam" id="PF17039"/>
    </source>
</evidence>
<evidence type="ECO:0000256" key="7">
    <source>
        <dbReference type="ARBA" id="ARBA00022968"/>
    </source>
</evidence>
<evidence type="ECO:0000259" key="14">
    <source>
        <dbReference type="Pfam" id="PF00852"/>
    </source>
</evidence>
<dbReference type="Gene3D" id="3.40.50.11660">
    <property type="entry name" value="Glycosyl transferase family 10, C-terminal domain"/>
    <property type="match status" value="1"/>
</dbReference>
<dbReference type="Pfam" id="PF00852">
    <property type="entry name" value="Glyco_transf_10"/>
    <property type="match status" value="1"/>
</dbReference>
<feature type="region of interest" description="Disordered" evidence="13">
    <location>
        <begin position="38"/>
        <end position="57"/>
    </location>
</feature>
<feature type="domain" description="Fucosyltransferase N-terminal" evidence="15">
    <location>
        <begin position="104"/>
        <end position="215"/>
    </location>
</feature>
<dbReference type="FunFam" id="3.40.50.11660:FF:000004">
    <property type="entry name" value="Glycoprotein 3-alpha-L-fucosyltransferase A"/>
    <property type="match status" value="1"/>
</dbReference>
<evidence type="ECO:0000256" key="8">
    <source>
        <dbReference type="ARBA" id="ARBA00022989"/>
    </source>
</evidence>
<dbReference type="Pfam" id="PF17039">
    <property type="entry name" value="Glyco_tran_10_N"/>
    <property type="match status" value="1"/>
</dbReference>
<keyword evidence="5 12" id="KW-0808">Transferase</keyword>
<protein>
    <recommendedName>
        <fullName evidence="12">Fucosyltransferase</fullName>
        <ecNumber evidence="12">2.4.1.-</ecNumber>
    </recommendedName>
</protein>
<feature type="region of interest" description="Disordered" evidence="13">
    <location>
        <begin position="406"/>
        <end position="460"/>
    </location>
</feature>
<comment type="similarity">
    <text evidence="3 12">Belongs to the glycosyltransferase 10 family.</text>
</comment>
<evidence type="ECO:0000256" key="6">
    <source>
        <dbReference type="ARBA" id="ARBA00022692"/>
    </source>
</evidence>
<name>A0A2P2HYD0_9CRUS</name>
<dbReference type="InterPro" id="IPR038577">
    <property type="entry name" value="GT10-like_C_sf"/>
</dbReference>
<evidence type="ECO:0000256" key="10">
    <source>
        <dbReference type="ARBA" id="ARBA00023136"/>
    </source>
</evidence>
<dbReference type="PANTHER" id="PTHR48438:SF1">
    <property type="entry name" value="ALPHA-(1,3)-FUCOSYLTRANSFERASE C-RELATED"/>
    <property type="match status" value="1"/>
</dbReference>
<dbReference type="GO" id="GO:0032580">
    <property type="term" value="C:Golgi cisterna membrane"/>
    <property type="evidence" value="ECO:0007669"/>
    <property type="project" value="UniProtKB-SubCell"/>
</dbReference>
<dbReference type="InterPro" id="IPR055270">
    <property type="entry name" value="Glyco_tran_10_C"/>
</dbReference>
<dbReference type="EC" id="2.4.1.-" evidence="12"/>
<feature type="compositionally biased region" description="Polar residues" evidence="13">
    <location>
        <begin position="431"/>
        <end position="443"/>
    </location>
</feature>
<dbReference type="InterPro" id="IPR001503">
    <property type="entry name" value="Glyco_trans_10"/>
</dbReference>
<keyword evidence="4 12" id="KW-0328">Glycosyltransferase</keyword>
<keyword evidence="10 12" id="KW-0472">Membrane</keyword>
<evidence type="ECO:0000256" key="4">
    <source>
        <dbReference type="ARBA" id="ARBA00022676"/>
    </source>
</evidence>
<dbReference type="UniPathway" id="UPA00378"/>
<feature type="domain" description="Fucosyltransferase C-terminal" evidence="14">
    <location>
        <begin position="237"/>
        <end position="402"/>
    </location>
</feature>
<evidence type="ECO:0000256" key="3">
    <source>
        <dbReference type="ARBA" id="ARBA00008919"/>
    </source>
</evidence>
<comment type="pathway">
    <text evidence="2">Protein modification; protein glycosylation.</text>
</comment>
<sequence length="547" mass="64201">MPRITIQLFLCVTVGLILYYVVWTNLSQVIQFRPAIHDPHRHQQQDQQNKPHPTHRFHKEARDRPQLYSFNHERRQQGNNLPERGHDLPDQQEHMNYSSAHKHLKKILFWNDAYGDKNFFFGSGQEPFLKANCRVNSCYATGNRTLFHTDELDAVIWHLRANDKSFPRKRSPHTFYVFWMIESASYTYGNVAVYNGIFNWTMTYRLDSDIPRPYGIIQYNKQGQNLSKFRQWNRTASGKGKIAAWFVSNCNTVSAREFLVQSIQKYMDVDVYGRCGKYKCKDRKTERCYEMLARDYKFYLSFENSLCDDYITEKLFRVLGYVVPVVYGLGYERLNLPPKSYINALDFRSVKDLTDYLLYLHNNDTAYDEYLRWTYDDITIDRGFTSNRQPFCDLCERLHDADLNLRGSSSDQVRKPIDDNQADREGDGNKSKNLAQSSSNGISSVDRRLTENNKTKPFVNEMPSTDIAHLKVNIRRTPIIAKEYRKVYNDLHGWFVKDRCVTPYNDVGIASFVHGLPYKEQFKSLPIDMVDAEHSLPYALQPNRVDD</sequence>
<dbReference type="EMBL" id="IACF01001065">
    <property type="protein sequence ID" value="LAB66789.1"/>
    <property type="molecule type" value="mRNA"/>
</dbReference>
<evidence type="ECO:0000256" key="2">
    <source>
        <dbReference type="ARBA" id="ARBA00004922"/>
    </source>
</evidence>
<dbReference type="InterPro" id="IPR031481">
    <property type="entry name" value="Glyco_tran_10_N"/>
</dbReference>
<dbReference type="PANTHER" id="PTHR48438">
    <property type="entry name" value="ALPHA-(1,3)-FUCOSYLTRANSFERASE C-RELATED"/>
    <property type="match status" value="1"/>
</dbReference>
<keyword evidence="7" id="KW-0735">Signal-anchor</keyword>
<proteinExistence type="evidence at transcript level"/>
<accession>A0A2P2HYD0</accession>
<keyword evidence="6 12" id="KW-0812">Transmembrane</keyword>
<dbReference type="SUPFAM" id="SSF53756">
    <property type="entry name" value="UDP-Glycosyltransferase/glycogen phosphorylase"/>
    <property type="match status" value="1"/>
</dbReference>
<evidence type="ECO:0000256" key="12">
    <source>
        <dbReference type="RuleBase" id="RU003832"/>
    </source>
</evidence>